<organism evidence="3 4">
    <name type="scientific">Teratosphaeria nubilosa</name>
    <dbReference type="NCBI Taxonomy" id="161662"/>
    <lineage>
        <taxon>Eukaryota</taxon>
        <taxon>Fungi</taxon>
        <taxon>Dikarya</taxon>
        <taxon>Ascomycota</taxon>
        <taxon>Pezizomycotina</taxon>
        <taxon>Dothideomycetes</taxon>
        <taxon>Dothideomycetidae</taxon>
        <taxon>Mycosphaerellales</taxon>
        <taxon>Teratosphaeriaceae</taxon>
        <taxon>Teratosphaeria</taxon>
    </lineage>
</organism>
<dbReference type="Proteomes" id="UP000799436">
    <property type="component" value="Unassembled WGS sequence"/>
</dbReference>
<dbReference type="AlphaFoldDB" id="A0A6G1L6I5"/>
<feature type="region of interest" description="Disordered" evidence="1">
    <location>
        <begin position="1"/>
        <end position="38"/>
    </location>
</feature>
<dbReference type="Gene3D" id="3.40.50.720">
    <property type="entry name" value="NAD(P)-binding Rossmann-like Domain"/>
    <property type="match status" value="2"/>
</dbReference>
<proteinExistence type="predicted"/>
<protein>
    <recommendedName>
        <fullName evidence="2">Thioester reductase (TE) domain-containing protein</fullName>
    </recommendedName>
</protein>
<keyword evidence="4" id="KW-1185">Reference proteome</keyword>
<dbReference type="Pfam" id="PF07993">
    <property type="entry name" value="NAD_binding_4"/>
    <property type="match status" value="2"/>
</dbReference>
<accession>A0A6G1L6I5</accession>
<gene>
    <name evidence="3" type="ORF">EJ03DRAFT_120477</name>
</gene>
<dbReference type="OrthoDB" id="408177at2759"/>
<dbReference type="SUPFAM" id="SSF51735">
    <property type="entry name" value="NAD(P)-binding Rossmann-fold domains"/>
    <property type="match status" value="1"/>
</dbReference>
<name>A0A6G1L6I5_9PEZI</name>
<sequence>MKELPTHEGSGKVDLKALPAPPKSRAASPNGKATKKDPVETIRAIRDGYIASIQADLPAALRVDSTLDPDIKPTRANMCALKDAKTILLTGATGFLGAFLLNDLLESTSANIILTLSGHVETIQTIRDGYIAEIQADLPAALRADSTLDPGIKPNGAKMRALKEAKTILLTGATGFLGAFLLNDLFESTSANIILTLSGHVETIRAMRDGYLVERHIVLSKAVFWPREDHHGGVEMIWAYWHHGSHRSPGLLSRSGLSALIGSFLRT</sequence>
<dbReference type="EMBL" id="ML995844">
    <property type="protein sequence ID" value="KAF2768487.1"/>
    <property type="molecule type" value="Genomic_DNA"/>
</dbReference>
<dbReference type="InterPro" id="IPR036291">
    <property type="entry name" value="NAD(P)-bd_dom_sf"/>
</dbReference>
<evidence type="ECO:0000256" key="1">
    <source>
        <dbReference type="SAM" id="MobiDB-lite"/>
    </source>
</evidence>
<evidence type="ECO:0000313" key="3">
    <source>
        <dbReference type="EMBL" id="KAF2768487.1"/>
    </source>
</evidence>
<evidence type="ECO:0000259" key="2">
    <source>
        <dbReference type="Pfam" id="PF07993"/>
    </source>
</evidence>
<feature type="compositionally biased region" description="Basic and acidic residues" evidence="1">
    <location>
        <begin position="1"/>
        <end position="15"/>
    </location>
</feature>
<reference evidence="3" key="1">
    <citation type="journal article" date="2020" name="Stud. Mycol.">
        <title>101 Dothideomycetes genomes: a test case for predicting lifestyles and emergence of pathogens.</title>
        <authorList>
            <person name="Haridas S."/>
            <person name="Albert R."/>
            <person name="Binder M."/>
            <person name="Bloem J."/>
            <person name="Labutti K."/>
            <person name="Salamov A."/>
            <person name="Andreopoulos B."/>
            <person name="Baker S."/>
            <person name="Barry K."/>
            <person name="Bills G."/>
            <person name="Bluhm B."/>
            <person name="Cannon C."/>
            <person name="Castanera R."/>
            <person name="Culley D."/>
            <person name="Daum C."/>
            <person name="Ezra D."/>
            <person name="Gonzalez J."/>
            <person name="Henrissat B."/>
            <person name="Kuo A."/>
            <person name="Liang C."/>
            <person name="Lipzen A."/>
            <person name="Lutzoni F."/>
            <person name="Magnuson J."/>
            <person name="Mondo S."/>
            <person name="Nolan M."/>
            <person name="Ohm R."/>
            <person name="Pangilinan J."/>
            <person name="Park H.-J."/>
            <person name="Ramirez L."/>
            <person name="Alfaro M."/>
            <person name="Sun H."/>
            <person name="Tritt A."/>
            <person name="Yoshinaga Y."/>
            <person name="Zwiers L.-H."/>
            <person name="Turgeon B."/>
            <person name="Goodwin S."/>
            <person name="Spatafora J."/>
            <person name="Crous P."/>
            <person name="Grigoriev I."/>
        </authorList>
    </citation>
    <scope>NUCLEOTIDE SEQUENCE</scope>
    <source>
        <strain evidence="3">CBS 116005</strain>
    </source>
</reference>
<evidence type="ECO:0000313" key="4">
    <source>
        <dbReference type="Proteomes" id="UP000799436"/>
    </source>
</evidence>
<feature type="domain" description="Thioester reductase (TE)" evidence="2">
    <location>
        <begin position="170"/>
        <end position="195"/>
    </location>
</feature>
<dbReference type="InterPro" id="IPR013120">
    <property type="entry name" value="FAR_NAD-bd"/>
</dbReference>
<feature type="domain" description="Thioester reductase (TE)" evidence="2">
    <location>
        <begin position="89"/>
        <end position="115"/>
    </location>
</feature>